<accession>A0A2K4WMH4</accession>
<evidence type="ECO:0008006" key="3">
    <source>
        <dbReference type="Google" id="ProtNLM"/>
    </source>
</evidence>
<evidence type="ECO:0000313" key="2">
    <source>
        <dbReference type="Proteomes" id="UP000238095"/>
    </source>
</evidence>
<evidence type="ECO:0000313" key="1">
    <source>
        <dbReference type="EMBL" id="SOS37095.1"/>
    </source>
</evidence>
<organism evidence="1 2">
    <name type="scientific">Pseudomonas syringae</name>
    <dbReference type="NCBI Taxonomy" id="317"/>
    <lineage>
        <taxon>Bacteria</taxon>
        <taxon>Pseudomonadati</taxon>
        <taxon>Pseudomonadota</taxon>
        <taxon>Gammaproteobacteria</taxon>
        <taxon>Pseudomonadales</taxon>
        <taxon>Pseudomonadaceae</taxon>
        <taxon>Pseudomonas</taxon>
    </lineage>
</organism>
<proteinExistence type="predicted"/>
<name>A0A2K4WMH4_PSESX</name>
<dbReference type="AlphaFoldDB" id="A0A2K4WMH4"/>
<gene>
    <name evidence="1" type="ORF">CFBP3840_00011</name>
</gene>
<reference evidence="1 2" key="1">
    <citation type="submission" date="2017-11" db="EMBL/GenBank/DDBJ databases">
        <authorList>
            <person name="Han C.G."/>
        </authorList>
    </citation>
    <scope>NUCLEOTIDE SEQUENCE [LARGE SCALE GENOMIC DNA]</scope>
    <source>
        <strain evidence="1">CFBP3840</strain>
    </source>
</reference>
<dbReference type="Proteomes" id="UP000238095">
    <property type="component" value="Chromosome 1"/>
</dbReference>
<dbReference type="EMBL" id="LT963409">
    <property type="protein sequence ID" value="SOS37095.1"/>
    <property type="molecule type" value="Genomic_DNA"/>
</dbReference>
<sequence length="314" mass="36161">MRPKIQPNESLRSYVERSIFLSFGHPEKVVSDASKFVMKNGNVRAIAEYLGWDGCYGFNWLIHNHTSYPLKSLFKSDIADFSYSGTKFELYNNFIENEERKPAFCPSCVKDDMKKHGFSYWRRIPDFINVCATHKLTLVVDCPFCGITLSKHGAGKGFRSMWEGCKGRNFSEIDSISISEKDEVKAATIYEEICSYEYCLPKLLVYDVILKRLVHEMASSRPQHAALGFYVDDLKKSSERLQRGKQYKHDGEGISLFIFDCIVLGFESFAEFVTEVRKYGYELHHITKYMSIYRDKTAATSRYRIGGSRLSSVD</sequence>
<protein>
    <recommendedName>
        <fullName evidence="3">TniQ protein</fullName>
    </recommendedName>
</protein>